<dbReference type="Pfam" id="PF07690">
    <property type="entry name" value="MFS_1"/>
    <property type="match status" value="1"/>
</dbReference>
<dbReference type="PROSITE" id="PS50850">
    <property type="entry name" value="MFS"/>
    <property type="match status" value="1"/>
</dbReference>
<keyword evidence="3 7" id="KW-0812">Transmembrane</keyword>
<evidence type="ECO:0000313" key="9">
    <source>
        <dbReference type="EMBL" id="KAF5723732.1"/>
    </source>
</evidence>
<dbReference type="EMBL" id="JAAOAN010000058">
    <property type="protein sequence ID" value="KAF5723732.1"/>
    <property type="molecule type" value="Genomic_DNA"/>
</dbReference>
<dbReference type="PANTHER" id="PTHR43791">
    <property type="entry name" value="PERMEASE-RELATED"/>
    <property type="match status" value="1"/>
</dbReference>
<reference evidence="9 10" key="1">
    <citation type="submission" date="2020-05" db="EMBL/GenBank/DDBJ databases">
        <title>Identification and distribution of gene clusters putatively required for synthesis of sphingolipid metabolism inhibitors in phylogenetically diverse species of the filamentous fungus Fusarium.</title>
        <authorList>
            <person name="Kim H.-S."/>
            <person name="Busman M."/>
            <person name="Brown D.W."/>
            <person name="Divon H."/>
            <person name="Uhlig S."/>
            <person name="Proctor R.H."/>
        </authorList>
    </citation>
    <scope>NUCLEOTIDE SEQUENCE [LARGE SCALE GENOMIC DNA]</scope>
    <source>
        <strain evidence="9 10">NRRL 66235</strain>
    </source>
</reference>
<evidence type="ECO:0000256" key="7">
    <source>
        <dbReference type="SAM" id="Phobius"/>
    </source>
</evidence>
<dbReference type="GO" id="GO:0022857">
    <property type="term" value="F:transmembrane transporter activity"/>
    <property type="evidence" value="ECO:0007669"/>
    <property type="project" value="InterPro"/>
</dbReference>
<evidence type="ECO:0000259" key="8">
    <source>
        <dbReference type="PROSITE" id="PS50850"/>
    </source>
</evidence>
<feature type="transmembrane region" description="Helical" evidence="7">
    <location>
        <begin position="671"/>
        <end position="690"/>
    </location>
</feature>
<evidence type="ECO:0000313" key="10">
    <source>
        <dbReference type="Proteomes" id="UP000544331"/>
    </source>
</evidence>
<evidence type="ECO:0000256" key="2">
    <source>
        <dbReference type="ARBA" id="ARBA00022448"/>
    </source>
</evidence>
<comment type="subcellular location">
    <subcellularLocation>
        <location evidence="1">Membrane</location>
        <topology evidence="1">Multi-pass membrane protein</topology>
    </subcellularLocation>
</comment>
<keyword evidence="5 7" id="KW-0472">Membrane</keyword>
<keyword evidence="10" id="KW-1185">Reference proteome</keyword>
<dbReference type="Gene3D" id="1.20.1250.20">
    <property type="entry name" value="MFS general substrate transporter like domains"/>
    <property type="match status" value="2"/>
</dbReference>
<feature type="transmembrane region" description="Helical" evidence="7">
    <location>
        <begin position="772"/>
        <end position="797"/>
    </location>
</feature>
<dbReference type="InterPro" id="IPR011701">
    <property type="entry name" value="MFS"/>
</dbReference>
<dbReference type="Pfam" id="PF06985">
    <property type="entry name" value="HET"/>
    <property type="match status" value="1"/>
</dbReference>
<comment type="caution">
    <text evidence="9">The sequence shown here is derived from an EMBL/GenBank/DDBJ whole genome shotgun (WGS) entry which is preliminary data.</text>
</comment>
<name>A0A8H6DQB2_9HYPO</name>
<dbReference type="InterPro" id="IPR010730">
    <property type="entry name" value="HET"/>
</dbReference>
<dbReference type="FunFam" id="1.20.1250.20:FF:000034">
    <property type="entry name" value="MFS general substrate transporter"/>
    <property type="match status" value="1"/>
</dbReference>
<dbReference type="GO" id="GO:0016020">
    <property type="term" value="C:membrane"/>
    <property type="evidence" value="ECO:0007669"/>
    <property type="project" value="UniProtKB-SubCell"/>
</dbReference>
<dbReference type="PANTHER" id="PTHR43791:SF52">
    <property type="entry name" value="TRANSPORTER, PUTATIVE (AFU_ORTHOLOGUE AFUA_1G11820)-RELATED"/>
    <property type="match status" value="1"/>
</dbReference>
<feature type="transmembrane region" description="Helical" evidence="7">
    <location>
        <begin position="836"/>
        <end position="856"/>
    </location>
</feature>
<sequence>MWMDWKVIVRFLQIMFGDGSDSFSRPILNVHQADLAVIKKWWQEFKTGTGHENCCRSSAQNKEALLPILTNTATSLRVIDVSTDRVIVATAHCEYIALSYVWGNCRQFTLRKADLVTPRYSTRSSGTPYAQLHRQQLPHTIRDAMAVVEALGERYLWVDSLCIVQDDEEEKATTIHAMDQIYKAATLTIVAASGKHAHSGLPGLHPGSRYIRTLTGSIEGVGLVEIEPPFSLETSIWATRGWTYQEYQFSKRCLIFLDGRVFFECLGRLRTEARPTRTNPRPTKTRFAYFGKHVGGSAMPPYFQHVEAYSQRALTYQEDILNAFAAILEDYAIEYSTRICWGLPVQHFLPALLWANGRYWYGGMQALKRRLTSQKTKHPFPSWSWAGWLGPVTFDVDESPVHFGNKVEAAVAWPWDVNYDMAPSDDVFETGILTIKVDSVVLDRDHLSLNDVKYCRFNDGRTWDSGSVECFLLGRISDEIKAWETNERIKHNHILMAVKQHENGIYYKEGKTCHFEKAVPESGTAEIDRLQEKKLLRKIDLHLIPILSLLLLCAFVDRINIGNARIQGLEADLNMSGNDYNIVIFTFFITYILFEVPCNILLKHTKPSAFLSLIIGACGIITIGQGVTKSFGGLVACRVLIGLFEAGFVPGCVYLISMFYKRHELQWRINLFYTASILAGAFSGLLAYAIAHMSGIAGYSGWRWIFILEGAATVLIATFAYFYTPVWPQTARFLNDRERSQLLARVAEESPDATMNHWDKKTAQRVFGDIKIWLGALMYLGIVTTTYSTSFFIPTILRQLGWTSLRAQVMSIPIYIAAAVVTLTGAILSDRLKHRFGFILVGCTLSTIGYGILLASPHVNVAVQYFALYLVTCGCWLAQPITVVWLNNNLGGHYKRGVGAAIQLSIGNCSGFVASNIFRPQDQPRFLLGYGVGLGFVWLCVAAACVFDFWIRRENKLRDKGKRDYLLNAPVEELNNLGDDHPSFRFTR</sequence>
<feature type="domain" description="Major facilitator superfamily (MFS) profile" evidence="8">
    <location>
        <begin position="543"/>
        <end position="956"/>
    </location>
</feature>
<feature type="transmembrane region" description="Helical" evidence="7">
    <location>
        <begin position="580"/>
        <end position="602"/>
    </location>
</feature>
<dbReference type="InterPro" id="IPR036259">
    <property type="entry name" value="MFS_trans_sf"/>
</dbReference>
<feature type="transmembrane region" description="Helical" evidence="7">
    <location>
        <begin position="639"/>
        <end position="659"/>
    </location>
</feature>
<accession>A0A8H6DQB2</accession>
<dbReference type="SUPFAM" id="SSF103473">
    <property type="entry name" value="MFS general substrate transporter"/>
    <property type="match status" value="1"/>
</dbReference>
<evidence type="ECO:0000256" key="4">
    <source>
        <dbReference type="ARBA" id="ARBA00022989"/>
    </source>
</evidence>
<feature type="transmembrane region" description="Helical" evidence="7">
    <location>
        <begin position="930"/>
        <end position="951"/>
    </location>
</feature>
<feature type="transmembrane region" description="Helical" evidence="7">
    <location>
        <begin position="609"/>
        <end position="627"/>
    </location>
</feature>
<gene>
    <name evidence="9" type="ORF">FMUND_1551</name>
</gene>
<dbReference type="AlphaFoldDB" id="A0A8H6DQB2"/>
<dbReference type="InterPro" id="IPR020846">
    <property type="entry name" value="MFS_dom"/>
</dbReference>
<dbReference type="Proteomes" id="UP000544331">
    <property type="component" value="Unassembled WGS sequence"/>
</dbReference>
<feature type="transmembrane region" description="Helical" evidence="7">
    <location>
        <begin position="862"/>
        <end position="886"/>
    </location>
</feature>
<organism evidence="9 10">
    <name type="scientific">Fusarium mundagurra</name>
    <dbReference type="NCBI Taxonomy" id="1567541"/>
    <lineage>
        <taxon>Eukaryota</taxon>
        <taxon>Fungi</taxon>
        <taxon>Dikarya</taxon>
        <taxon>Ascomycota</taxon>
        <taxon>Pezizomycotina</taxon>
        <taxon>Sordariomycetes</taxon>
        <taxon>Hypocreomycetidae</taxon>
        <taxon>Hypocreales</taxon>
        <taxon>Nectriaceae</taxon>
        <taxon>Fusarium</taxon>
        <taxon>Fusarium fujikuroi species complex</taxon>
    </lineage>
</organism>
<keyword evidence="4 7" id="KW-1133">Transmembrane helix</keyword>
<feature type="transmembrane region" description="Helical" evidence="7">
    <location>
        <begin position="898"/>
        <end position="918"/>
    </location>
</feature>
<keyword evidence="6" id="KW-0325">Glycoprotein</keyword>
<keyword evidence="2" id="KW-0813">Transport</keyword>
<feature type="transmembrane region" description="Helical" evidence="7">
    <location>
        <begin position="702"/>
        <end position="723"/>
    </location>
</feature>
<evidence type="ECO:0000256" key="3">
    <source>
        <dbReference type="ARBA" id="ARBA00022692"/>
    </source>
</evidence>
<evidence type="ECO:0000256" key="5">
    <source>
        <dbReference type="ARBA" id="ARBA00023136"/>
    </source>
</evidence>
<dbReference type="OrthoDB" id="19923at2759"/>
<feature type="transmembrane region" description="Helical" evidence="7">
    <location>
        <begin position="809"/>
        <end position="829"/>
    </location>
</feature>
<protein>
    <submittedName>
        <fullName evidence="9">Transporter</fullName>
    </submittedName>
</protein>
<proteinExistence type="predicted"/>
<dbReference type="FunFam" id="1.20.1250.20:FF:000068">
    <property type="entry name" value="MFS general substrate transporter"/>
    <property type="match status" value="1"/>
</dbReference>
<evidence type="ECO:0000256" key="1">
    <source>
        <dbReference type="ARBA" id="ARBA00004141"/>
    </source>
</evidence>
<evidence type="ECO:0000256" key="6">
    <source>
        <dbReference type="ARBA" id="ARBA00023180"/>
    </source>
</evidence>